<dbReference type="InterPro" id="IPR026341">
    <property type="entry name" value="T9SS_type_B"/>
</dbReference>
<evidence type="ECO:0000313" key="1">
    <source>
        <dbReference type="EMBL" id="SHH60957.1"/>
    </source>
</evidence>
<dbReference type="Proteomes" id="UP000184522">
    <property type="component" value="Unassembled WGS sequence"/>
</dbReference>
<protein>
    <submittedName>
        <fullName evidence="1">Gliding motility-associated C-terminal domain-containing protein</fullName>
    </submittedName>
</protein>
<keyword evidence="2" id="KW-1185">Reference proteome</keyword>
<dbReference type="OrthoDB" id="678019at2"/>
<dbReference type="RefSeq" id="WP_073086815.1">
    <property type="nucleotide sequence ID" value="NZ_FQWS01000002.1"/>
</dbReference>
<proteinExistence type="predicted"/>
<dbReference type="EMBL" id="FQWS01000002">
    <property type="protein sequence ID" value="SHH60957.1"/>
    <property type="molecule type" value="Genomic_DNA"/>
</dbReference>
<sequence>MNNLTSIKASAFWLCIAVLMLTFTAKAQIVIGAPSLGFSQACASESFNSYTTTFVFSPEANLDASNQFIVELSDADGDFSDATVIFTSAAGSVTASPASLDFSIPQTTGGENYKIRIKSTAPVATSSSSVAFAAYYKLQDSPFSINNLVSTGAYCTGSSYLLTIDNPGSPTNDSPLNYPSLNYKWYRETSPTTSVFVAEGAILEVSTEGTYFVETNYGSCTSNSASNRVTISEATNGQADATIASSLGNPYCPAQGLTTLTTIGGNSYQWYKDGNIIEGATNQMYQTNDSGDFSVQVDLGECMATGSIDLVSELFNSDINVEEINTMEEGETLTVTVTDDANNPTYEWYFNNSLIQDETDATYDASEFGNYKVVITENNGCIGAVEYQFTLQEALDLFPDVENIPNLISPNNDGINDTWIIPQRFVSGTNTSIRILTNQGKLVFQTNDYQNNWPQEDLGLTSINQVYYYIIETPDGTTEKGSITVIK</sequence>
<gene>
    <name evidence="1" type="ORF">SAMN05444148_2443</name>
</gene>
<dbReference type="STRING" id="1089305.SAMN05444148_2443"/>
<dbReference type="NCBIfam" id="TIGR04131">
    <property type="entry name" value="Bac_Flav_CTERM"/>
    <property type="match status" value="1"/>
</dbReference>
<dbReference type="Pfam" id="PF13585">
    <property type="entry name" value="CHU_C"/>
    <property type="match status" value="1"/>
</dbReference>
<dbReference type="Gene3D" id="2.60.40.10">
    <property type="entry name" value="Immunoglobulins"/>
    <property type="match status" value="1"/>
</dbReference>
<accession>A0A1M5UDC0</accession>
<name>A0A1M5UDC0_9FLAO</name>
<evidence type="ECO:0000313" key="2">
    <source>
        <dbReference type="Proteomes" id="UP000184522"/>
    </source>
</evidence>
<organism evidence="1 2">
    <name type="scientific">Winogradskyella jejuensis</name>
    <dbReference type="NCBI Taxonomy" id="1089305"/>
    <lineage>
        <taxon>Bacteria</taxon>
        <taxon>Pseudomonadati</taxon>
        <taxon>Bacteroidota</taxon>
        <taxon>Flavobacteriia</taxon>
        <taxon>Flavobacteriales</taxon>
        <taxon>Flavobacteriaceae</taxon>
        <taxon>Winogradskyella</taxon>
    </lineage>
</organism>
<reference evidence="2" key="1">
    <citation type="submission" date="2016-11" db="EMBL/GenBank/DDBJ databases">
        <authorList>
            <person name="Varghese N."/>
            <person name="Submissions S."/>
        </authorList>
    </citation>
    <scope>NUCLEOTIDE SEQUENCE [LARGE SCALE GENOMIC DNA]</scope>
    <source>
        <strain evidence="2">DSM 25330</strain>
    </source>
</reference>
<dbReference type="InterPro" id="IPR013783">
    <property type="entry name" value="Ig-like_fold"/>
</dbReference>
<dbReference type="AlphaFoldDB" id="A0A1M5UDC0"/>